<keyword evidence="1" id="KW-0812">Transmembrane</keyword>
<gene>
    <name evidence="2" type="ORF">BIT28_12895</name>
</gene>
<protein>
    <submittedName>
        <fullName evidence="2">Uncharacterized protein</fullName>
    </submittedName>
</protein>
<dbReference type="STRING" id="1903952.BIT28_12895"/>
<keyword evidence="1" id="KW-0472">Membrane</keyword>
<evidence type="ECO:0000313" key="2">
    <source>
        <dbReference type="EMBL" id="OLQ74854.1"/>
    </source>
</evidence>
<evidence type="ECO:0000256" key="1">
    <source>
        <dbReference type="SAM" id="Phobius"/>
    </source>
</evidence>
<feature type="transmembrane region" description="Helical" evidence="1">
    <location>
        <begin position="27"/>
        <end position="45"/>
    </location>
</feature>
<proteinExistence type="predicted"/>
<dbReference type="RefSeq" id="WP_075765219.1">
    <property type="nucleotide sequence ID" value="NZ_MJIL01000079.1"/>
</dbReference>
<feature type="transmembrane region" description="Helical" evidence="1">
    <location>
        <begin position="57"/>
        <end position="76"/>
    </location>
</feature>
<evidence type="ECO:0000313" key="3">
    <source>
        <dbReference type="Proteomes" id="UP000186905"/>
    </source>
</evidence>
<organism evidence="2 3">
    <name type="scientific">Photobacterium proteolyticum</name>
    <dbReference type="NCBI Taxonomy" id="1903952"/>
    <lineage>
        <taxon>Bacteria</taxon>
        <taxon>Pseudomonadati</taxon>
        <taxon>Pseudomonadota</taxon>
        <taxon>Gammaproteobacteria</taxon>
        <taxon>Vibrionales</taxon>
        <taxon>Vibrionaceae</taxon>
        <taxon>Photobacterium</taxon>
    </lineage>
</organism>
<reference evidence="2 3" key="1">
    <citation type="submission" date="2016-09" db="EMBL/GenBank/DDBJ databases">
        <title>Photobacterium proteolyticum sp. nov. a protease producing bacterium isolated from ocean sediments of Laizhou Bay.</title>
        <authorList>
            <person name="Li Y."/>
        </authorList>
    </citation>
    <scope>NUCLEOTIDE SEQUENCE [LARGE SCALE GENOMIC DNA]</scope>
    <source>
        <strain evidence="2 3">13-12</strain>
    </source>
</reference>
<dbReference type="AlphaFoldDB" id="A0A1Q9GK31"/>
<sequence length="120" mass="13689">MNNHFVNSDLVNQLVSFEVRVPAMKRILLMTVLFSLTVLLIILDIDSLHFKSEVEFVFEYLSLVVIIAIAISGFTAFKYEPLAIGGMTMFILQATYRMFAEIEFLDNQFDRLARANSCIA</sequence>
<keyword evidence="1" id="KW-1133">Transmembrane helix</keyword>
<accession>A0A1Q9GK31</accession>
<comment type="caution">
    <text evidence="2">The sequence shown here is derived from an EMBL/GenBank/DDBJ whole genome shotgun (WGS) entry which is preliminary data.</text>
</comment>
<keyword evidence="3" id="KW-1185">Reference proteome</keyword>
<dbReference type="EMBL" id="MJIL01000079">
    <property type="protein sequence ID" value="OLQ74854.1"/>
    <property type="molecule type" value="Genomic_DNA"/>
</dbReference>
<name>A0A1Q9GK31_9GAMM</name>
<dbReference type="Proteomes" id="UP000186905">
    <property type="component" value="Unassembled WGS sequence"/>
</dbReference>